<dbReference type="EMBL" id="MN882610">
    <property type="protein sequence ID" value="QHS01712.1"/>
    <property type="molecule type" value="Genomic_DNA"/>
</dbReference>
<proteinExistence type="predicted"/>
<protein>
    <submittedName>
        <fullName evidence="1">Uncharacterized protein</fullName>
    </submittedName>
</protein>
<evidence type="ECO:0000313" key="1">
    <source>
        <dbReference type="EMBL" id="QHS01712.1"/>
    </source>
</evidence>
<gene>
    <name evidence="1" type="ORF">CPT_CIP9_176</name>
</gene>
<keyword evidence="2" id="KW-1185">Reference proteome</keyword>
<dbReference type="Proteomes" id="UP000465071">
    <property type="component" value="Segment"/>
</dbReference>
<evidence type="ECO:0000313" key="2">
    <source>
        <dbReference type="Proteomes" id="UP000465071"/>
    </source>
</evidence>
<sequence>MSIKISEVKNIIRLIVDEQKVVFITLWTTAPENGYIAELAYGPKVALIKRNDKLKLQNRFKEIGIKITEIEADHLGWLINRHLRIF</sequence>
<accession>A0A6B9Y148</accession>
<reference evidence="2" key="1">
    <citation type="submission" date="2019-12" db="EMBL/GenBank/DDBJ databases">
        <authorList>
            <person name="Wang K."/>
            <person name="Tamayo M.G."/>
            <person name="Penner T.V."/>
            <person name="Cook B.W.M."/>
            <person name="Court D.A."/>
            <person name="Theriault S.S."/>
        </authorList>
    </citation>
    <scope>NUCLEOTIDE SEQUENCE [LARGE SCALE GENOMIC DNA]</scope>
</reference>
<name>A0A6B9Y148_9CAUD</name>
<organism evidence="1 2">
    <name type="scientific">Enterobacter phage vB_EclM_CIP9</name>
    <dbReference type="NCBI Taxonomy" id="2696340"/>
    <lineage>
        <taxon>Viruses</taxon>
        <taxon>Duplodnaviria</taxon>
        <taxon>Heunggongvirae</taxon>
        <taxon>Uroviricota</taxon>
        <taxon>Caudoviricetes</taxon>
        <taxon>Pantevenvirales</taxon>
        <taxon>Straboviridae</taxon>
        <taxon>Tevenvirinae</taxon>
        <taxon>Kanagawavirus</taxon>
        <taxon>Kanagawavirus cipnine</taxon>
    </lineage>
</organism>